<dbReference type="KEGG" id="rama:IDM48_09160"/>
<evidence type="ECO:0000313" key="1">
    <source>
        <dbReference type="EMBL" id="QNV39534.1"/>
    </source>
</evidence>
<sequence>MSQFSGLLLDSDVLAEIRKATPDPKVVAFLRRNSYKVLYISVLSLGELKGLYPYAETERWLSELVDRFGEHVLEIDEKVSLEWAGRQAERGFHAVGSERTVPLPTAALEGLICATAQVHQLEIASSKAEVYQRWGVQATNPFTEE</sequence>
<accession>A0A7H2BIN8</accession>
<organism evidence="1 2">
    <name type="scientific">Rothia amarae</name>
    <dbReference type="NCBI Taxonomy" id="169480"/>
    <lineage>
        <taxon>Bacteria</taxon>
        <taxon>Bacillati</taxon>
        <taxon>Actinomycetota</taxon>
        <taxon>Actinomycetes</taxon>
        <taxon>Micrococcales</taxon>
        <taxon>Micrococcaceae</taxon>
        <taxon>Rothia</taxon>
    </lineage>
</organism>
<dbReference type="EMBL" id="CP061538">
    <property type="protein sequence ID" value="QNV39534.1"/>
    <property type="molecule type" value="Genomic_DNA"/>
</dbReference>
<reference evidence="1 2" key="1">
    <citation type="submission" date="2020-09" db="EMBL/GenBank/DDBJ databases">
        <title>Investigation of environmental microbe.</title>
        <authorList>
            <person name="Ou Y."/>
            <person name="Kang Q."/>
        </authorList>
    </citation>
    <scope>NUCLEOTIDE SEQUENCE [LARGE SCALE GENOMIC DNA]</scope>
    <source>
        <strain evidence="1 2">KJZ-9</strain>
    </source>
</reference>
<protein>
    <submittedName>
        <fullName evidence="1">Plasmid stabilization protein</fullName>
    </submittedName>
</protein>
<evidence type="ECO:0000313" key="2">
    <source>
        <dbReference type="Proteomes" id="UP000516421"/>
    </source>
</evidence>
<keyword evidence="2" id="KW-1185">Reference proteome</keyword>
<dbReference type="InterPro" id="IPR029060">
    <property type="entry name" value="PIN-like_dom_sf"/>
</dbReference>
<dbReference type="Proteomes" id="UP000516421">
    <property type="component" value="Chromosome"/>
</dbReference>
<dbReference type="Gene3D" id="3.40.50.1010">
    <property type="entry name" value="5'-nuclease"/>
    <property type="match status" value="1"/>
</dbReference>
<gene>
    <name evidence="1" type="ORF">IDM48_09160</name>
</gene>
<proteinExistence type="predicted"/>
<name>A0A7H2BIN8_9MICC</name>
<dbReference type="AlphaFoldDB" id="A0A7H2BIN8"/>
<dbReference type="SUPFAM" id="SSF88723">
    <property type="entry name" value="PIN domain-like"/>
    <property type="match status" value="1"/>
</dbReference>
<dbReference type="RefSeq" id="WP_151146936.1">
    <property type="nucleotide sequence ID" value="NZ_CP061538.1"/>
</dbReference>